<comment type="caution">
    <text evidence="2">The sequence shown here is derived from an EMBL/GenBank/DDBJ whole genome shotgun (WGS) entry which is preliminary data.</text>
</comment>
<gene>
    <name evidence="2" type="ORF">AB9R89_11930</name>
</gene>
<reference evidence="2 3" key="1">
    <citation type="submission" date="2024-08" db="EMBL/GenBank/DDBJ databases">
        <title>Oceanimonas smirnovii Genome sequencing and assembly.</title>
        <authorList>
            <person name="Tang B."/>
        </authorList>
    </citation>
    <scope>NUCLEOTIDE SEQUENCE [LARGE SCALE GENOMIC DNA]</scope>
    <source>
        <strain evidence="2 3">OS2020-119</strain>
    </source>
</reference>
<feature type="region of interest" description="Disordered" evidence="1">
    <location>
        <begin position="212"/>
        <end position="255"/>
    </location>
</feature>
<name>A0ABW7P3K3_9GAMM</name>
<organism evidence="2 3">
    <name type="scientific">Oceanimonas smirnovii</name>
    <dbReference type="NCBI Taxonomy" id="264574"/>
    <lineage>
        <taxon>Bacteria</taxon>
        <taxon>Pseudomonadati</taxon>
        <taxon>Pseudomonadota</taxon>
        <taxon>Gammaproteobacteria</taxon>
        <taxon>Aeromonadales</taxon>
        <taxon>Aeromonadaceae</taxon>
        <taxon>Oceanimonas</taxon>
    </lineage>
</organism>
<evidence type="ECO:0000256" key="1">
    <source>
        <dbReference type="SAM" id="MobiDB-lite"/>
    </source>
</evidence>
<keyword evidence="3" id="KW-1185">Reference proteome</keyword>
<dbReference type="EMBL" id="JBGFTR010000019">
    <property type="protein sequence ID" value="MFH7566031.1"/>
    <property type="molecule type" value="Genomic_DNA"/>
</dbReference>
<evidence type="ECO:0000313" key="2">
    <source>
        <dbReference type="EMBL" id="MFH7566031.1"/>
    </source>
</evidence>
<feature type="compositionally biased region" description="Basic and acidic residues" evidence="1">
    <location>
        <begin position="212"/>
        <end position="228"/>
    </location>
</feature>
<accession>A0ABW7P3K3</accession>
<sequence length="313" mass="34824">MSGKTLIPFAIRDADQQIVSAEEVESGLGCQCHCPSCHGVLIARKGQHKAHHFSHHKGSERDCAFAFETSIRLMLLDKLDRINSLSTPALRIDGFHKPVCTGKTLAVSHVPSSGPAEGPTALYQVGNDARYRLGIYLPPAGTCATAPPPWLADYTERYGCTGVLAVDYGVFATLMFKAEKPGSLNSIGWLLQIMSTHPKCLHWLYHPRAKKMRAEREAKKKRDAELRQRYQQQQPQQKPKPQPQQPQSPQFPPIARPRQVAPVRISAPTQPKRPGICKHCRLDASDISPEGYCYRQACMDSRKLTQSAAANRR</sequence>
<feature type="compositionally biased region" description="Pro residues" evidence="1">
    <location>
        <begin position="238"/>
        <end position="255"/>
    </location>
</feature>
<evidence type="ECO:0000313" key="3">
    <source>
        <dbReference type="Proteomes" id="UP001610706"/>
    </source>
</evidence>
<dbReference type="Proteomes" id="UP001610706">
    <property type="component" value="Unassembled WGS sequence"/>
</dbReference>
<dbReference type="RefSeq" id="WP_395545629.1">
    <property type="nucleotide sequence ID" value="NZ_CP166302.1"/>
</dbReference>
<protein>
    <submittedName>
        <fullName evidence="2">Competence protein CoiA family protein</fullName>
    </submittedName>
</protein>
<proteinExistence type="predicted"/>